<dbReference type="RefSeq" id="WP_345369332.1">
    <property type="nucleotide sequence ID" value="NZ_BAABJX010000016.1"/>
</dbReference>
<gene>
    <name evidence="1" type="ORF">GCM10023331_07580</name>
</gene>
<reference evidence="2" key="1">
    <citation type="journal article" date="2019" name="Int. J. Syst. Evol. Microbiol.">
        <title>The Global Catalogue of Microorganisms (GCM) 10K type strain sequencing project: providing services to taxonomists for standard genome sequencing and annotation.</title>
        <authorList>
            <consortium name="The Broad Institute Genomics Platform"/>
            <consortium name="The Broad Institute Genome Sequencing Center for Infectious Disease"/>
            <person name="Wu L."/>
            <person name="Ma J."/>
        </authorList>
    </citation>
    <scope>NUCLEOTIDE SEQUENCE [LARGE SCALE GENOMIC DNA]</scope>
    <source>
        <strain evidence="2">JCM 18326</strain>
    </source>
</reference>
<name>A0ABP9D5X3_9BACT</name>
<organism evidence="1 2">
    <name type="scientific">Algivirga pacifica</name>
    <dbReference type="NCBI Taxonomy" id="1162670"/>
    <lineage>
        <taxon>Bacteria</taxon>
        <taxon>Pseudomonadati</taxon>
        <taxon>Bacteroidota</taxon>
        <taxon>Cytophagia</taxon>
        <taxon>Cytophagales</taxon>
        <taxon>Flammeovirgaceae</taxon>
        <taxon>Algivirga</taxon>
    </lineage>
</organism>
<accession>A0ABP9D5X3</accession>
<keyword evidence="2" id="KW-1185">Reference proteome</keyword>
<evidence type="ECO:0000313" key="1">
    <source>
        <dbReference type="EMBL" id="GAA4825581.1"/>
    </source>
</evidence>
<protein>
    <submittedName>
        <fullName evidence="1">Uncharacterized protein</fullName>
    </submittedName>
</protein>
<dbReference type="Proteomes" id="UP001500298">
    <property type="component" value="Unassembled WGS sequence"/>
</dbReference>
<sequence length="111" mass="12682">MEEKKEEILIAGSTESQRKAWKAKRGKLSVLSVETEEGDEKEYVACRPDRHTRSQVEKYIDKDPMKARKIILSNCLLTGKEEVTTDDQLFYSVTDTLFELMSVPKATLSPL</sequence>
<dbReference type="EMBL" id="BAABJX010000016">
    <property type="protein sequence ID" value="GAA4825581.1"/>
    <property type="molecule type" value="Genomic_DNA"/>
</dbReference>
<evidence type="ECO:0000313" key="2">
    <source>
        <dbReference type="Proteomes" id="UP001500298"/>
    </source>
</evidence>
<comment type="caution">
    <text evidence="1">The sequence shown here is derived from an EMBL/GenBank/DDBJ whole genome shotgun (WGS) entry which is preliminary data.</text>
</comment>
<proteinExistence type="predicted"/>